<evidence type="ECO:0000313" key="2">
    <source>
        <dbReference type="Proteomes" id="UP000325081"/>
    </source>
</evidence>
<protein>
    <submittedName>
        <fullName evidence="1">Protein kinase</fullName>
    </submittedName>
</protein>
<reference evidence="2" key="1">
    <citation type="journal article" date="2019" name="Curr. Biol.">
        <title>Genome Sequence of Striga asiatica Provides Insight into the Evolution of Plant Parasitism.</title>
        <authorList>
            <person name="Yoshida S."/>
            <person name="Kim S."/>
            <person name="Wafula E.K."/>
            <person name="Tanskanen J."/>
            <person name="Kim Y.M."/>
            <person name="Honaas L."/>
            <person name="Yang Z."/>
            <person name="Spallek T."/>
            <person name="Conn C.E."/>
            <person name="Ichihashi Y."/>
            <person name="Cheong K."/>
            <person name="Cui S."/>
            <person name="Der J.P."/>
            <person name="Gundlach H."/>
            <person name="Jiao Y."/>
            <person name="Hori C."/>
            <person name="Ishida J.K."/>
            <person name="Kasahara H."/>
            <person name="Kiba T."/>
            <person name="Kim M.S."/>
            <person name="Koo N."/>
            <person name="Laohavisit A."/>
            <person name="Lee Y.H."/>
            <person name="Lumba S."/>
            <person name="McCourt P."/>
            <person name="Mortimer J.C."/>
            <person name="Mutuku J.M."/>
            <person name="Nomura T."/>
            <person name="Sasaki-Sekimoto Y."/>
            <person name="Seto Y."/>
            <person name="Wang Y."/>
            <person name="Wakatake T."/>
            <person name="Sakakibara H."/>
            <person name="Demura T."/>
            <person name="Yamaguchi S."/>
            <person name="Yoneyama K."/>
            <person name="Manabe R.I."/>
            <person name="Nelson D.C."/>
            <person name="Schulman A.H."/>
            <person name="Timko M.P."/>
            <person name="dePamphilis C.W."/>
            <person name="Choi D."/>
            <person name="Shirasu K."/>
        </authorList>
    </citation>
    <scope>NUCLEOTIDE SEQUENCE [LARGE SCALE GENOMIC DNA]</scope>
    <source>
        <strain evidence="2">cv. UVA1</strain>
    </source>
</reference>
<dbReference type="SUPFAM" id="SSF56112">
    <property type="entry name" value="Protein kinase-like (PK-like)"/>
    <property type="match status" value="1"/>
</dbReference>
<dbReference type="PANTHER" id="PTHR45621">
    <property type="entry name" value="OS01G0588500 PROTEIN-RELATED"/>
    <property type="match status" value="1"/>
</dbReference>
<dbReference type="Gene3D" id="1.10.510.10">
    <property type="entry name" value="Transferase(Phosphotransferase) domain 1"/>
    <property type="match status" value="1"/>
</dbReference>
<dbReference type="InterPro" id="IPR050823">
    <property type="entry name" value="Plant_Ser_Thr_Prot_Kinase"/>
</dbReference>
<keyword evidence="1" id="KW-0808">Transferase</keyword>
<organism evidence="1 2">
    <name type="scientific">Striga asiatica</name>
    <name type="common">Asiatic witchweed</name>
    <name type="synonym">Buchnera asiatica</name>
    <dbReference type="NCBI Taxonomy" id="4170"/>
    <lineage>
        <taxon>Eukaryota</taxon>
        <taxon>Viridiplantae</taxon>
        <taxon>Streptophyta</taxon>
        <taxon>Embryophyta</taxon>
        <taxon>Tracheophyta</taxon>
        <taxon>Spermatophyta</taxon>
        <taxon>Magnoliopsida</taxon>
        <taxon>eudicotyledons</taxon>
        <taxon>Gunneridae</taxon>
        <taxon>Pentapetalae</taxon>
        <taxon>asterids</taxon>
        <taxon>lamiids</taxon>
        <taxon>Lamiales</taxon>
        <taxon>Orobanchaceae</taxon>
        <taxon>Buchnereae</taxon>
        <taxon>Striga</taxon>
    </lineage>
</organism>
<sequence length="204" mass="22465">MHHIKIPPPSLASPPYESIGQLELYRRCKLVHCFCVCKPGGAEESETDRRLSVEGVLSDRRRQTGAEAVAGSLGEPRRVAGGDGCCSAAPEEVARSSQLAFLHSDEIEVKYQDFKTSNILLDSVLNELSLEFSPSMKSWCALIFWRLQVGFVQILISGLPGTADDKSDVYSFGVVLLQILNGNKAIVKNQPKVKQNLVDWAKFT</sequence>
<keyword evidence="2" id="KW-1185">Reference proteome</keyword>
<keyword evidence="1" id="KW-0418">Kinase</keyword>
<proteinExistence type="predicted"/>
<dbReference type="EMBL" id="BKCP01007516">
    <property type="protein sequence ID" value="GER46486.1"/>
    <property type="molecule type" value="Genomic_DNA"/>
</dbReference>
<name>A0A5A7QNA8_STRAF</name>
<dbReference type="GO" id="GO:0016301">
    <property type="term" value="F:kinase activity"/>
    <property type="evidence" value="ECO:0007669"/>
    <property type="project" value="UniProtKB-KW"/>
</dbReference>
<evidence type="ECO:0000313" key="1">
    <source>
        <dbReference type="EMBL" id="GER46486.1"/>
    </source>
</evidence>
<dbReference type="InterPro" id="IPR011009">
    <property type="entry name" value="Kinase-like_dom_sf"/>
</dbReference>
<dbReference type="Proteomes" id="UP000325081">
    <property type="component" value="Unassembled WGS sequence"/>
</dbReference>
<dbReference type="AlphaFoldDB" id="A0A5A7QNA8"/>
<comment type="caution">
    <text evidence="1">The sequence shown here is derived from an EMBL/GenBank/DDBJ whole genome shotgun (WGS) entry which is preliminary data.</text>
</comment>
<gene>
    <name evidence="1" type="ORF">STAS_23532</name>
</gene>
<accession>A0A5A7QNA8</accession>